<dbReference type="EMBL" id="CP042913">
    <property type="protein sequence ID" value="QEG34815.1"/>
    <property type="molecule type" value="Genomic_DNA"/>
</dbReference>
<dbReference type="OrthoDB" id="9771846at2"/>
<proteinExistence type="predicted"/>
<dbReference type="EC" id="2.4.1.187" evidence="3"/>
<dbReference type="Proteomes" id="UP000323917">
    <property type="component" value="Chromosome"/>
</dbReference>
<keyword evidence="2 3" id="KW-0808">Transferase</keyword>
<dbReference type="GO" id="GO:0047244">
    <property type="term" value="F:N-acetylglucosaminyldiphosphoundecaprenol N-acetyl-beta-D-mannosaminyltransferase activity"/>
    <property type="evidence" value="ECO:0007669"/>
    <property type="project" value="UniProtKB-EC"/>
</dbReference>
<organism evidence="3 4">
    <name type="scientific">Bythopirellula goksoeyrii</name>
    <dbReference type="NCBI Taxonomy" id="1400387"/>
    <lineage>
        <taxon>Bacteria</taxon>
        <taxon>Pseudomonadati</taxon>
        <taxon>Planctomycetota</taxon>
        <taxon>Planctomycetia</taxon>
        <taxon>Pirellulales</taxon>
        <taxon>Lacipirellulaceae</taxon>
        <taxon>Bythopirellula</taxon>
    </lineage>
</organism>
<evidence type="ECO:0000256" key="2">
    <source>
        <dbReference type="ARBA" id="ARBA00022679"/>
    </source>
</evidence>
<gene>
    <name evidence="3" type="primary">tagA_1</name>
    <name evidence="3" type="ORF">Pr1d_21000</name>
</gene>
<evidence type="ECO:0000313" key="4">
    <source>
        <dbReference type="Proteomes" id="UP000323917"/>
    </source>
</evidence>
<evidence type="ECO:0000313" key="3">
    <source>
        <dbReference type="EMBL" id="QEG34815.1"/>
    </source>
</evidence>
<dbReference type="InterPro" id="IPR004629">
    <property type="entry name" value="WecG_TagA_CpsF"/>
</dbReference>
<dbReference type="KEGG" id="bgok:Pr1d_21000"/>
<dbReference type="AlphaFoldDB" id="A0A5B9QB54"/>
<dbReference type="NCBIfam" id="TIGR00696">
    <property type="entry name" value="wecG_tagA_cpsF"/>
    <property type="match status" value="1"/>
</dbReference>
<protein>
    <submittedName>
        <fullName evidence="3">N-acetylmannosaminyltransferase</fullName>
        <ecNumber evidence="3">2.4.1.187</ecNumber>
    </submittedName>
</protein>
<keyword evidence="4" id="KW-1185">Reference proteome</keyword>
<reference evidence="3 4" key="1">
    <citation type="submission" date="2019-08" db="EMBL/GenBank/DDBJ databases">
        <title>Deep-cultivation of Planctomycetes and their phenomic and genomic characterization uncovers novel biology.</title>
        <authorList>
            <person name="Wiegand S."/>
            <person name="Jogler M."/>
            <person name="Boedeker C."/>
            <person name="Pinto D."/>
            <person name="Vollmers J."/>
            <person name="Rivas-Marin E."/>
            <person name="Kohn T."/>
            <person name="Peeters S.H."/>
            <person name="Heuer A."/>
            <person name="Rast P."/>
            <person name="Oberbeckmann S."/>
            <person name="Bunk B."/>
            <person name="Jeske O."/>
            <person name="Meyerdierks A."/>
            <person name="Storesund J.E."/>
            <person name="Kallscheuer N."/>
            <person name="Luecker S."/>
            <person name="Lage O.M."/>
            <person name="Pohl T."/>
            <person name="Merkel B.J."/>
            <person name="Hornburger P."/>
            <person name="Mueller R.-W."/>
            <person name="Bruemmer F."/>
            <person name="Labrenz M."/>
            <person name="Spormann A.M."/>
            <person name="Op den Camp H."/>
            <person name="Overmann J."/>
            <person name="Amann R."/>
            <person name="Jetten M.S.M."/>
            <person name="Mascher T."/>
            <person name="Medema M.H."/>
            <person name="Devos D.P."/>
            <person name="Kaster A.-K."/>
            <person name="Ovreas L."/>
            <person name="Rohde M."/>
            <person name="Galperin M.Y."/>
            <person name="Jogler C."/>
        </authorList>
    </citation>
    <scope>NUCLEOTIDE SEQUENCE [LARGE SCALE GENOMIC DNA]</scope>
    <source>
        <strain evidence="3 4">Pr1d</strain>
    </source>
</reference>
<name>A0A5B9QB54_9BACT</name>
<dbReference type="Pfam" id="PF03808">
    <property type="entry name" value="Glyco_tran_WecG"/>
    <property type="match status" value="1"/>
</dbReference>
<dbReference type="PANTHER" id="PTHR34136:SF1">
    <property type="entry name" value="UDP-N-ACETYL-D-MANNOSAMINURONIC ACID TRANSFERASE"/>
    <property type="match status" value="1"/>
</dbReference>
<dbReference type="PANTHER" id="PTHR34136">
    <property type="match status" value="1"/>
</dbReference>
<keyword evidence="1 3" id="KW-0328">Glycosyltransferase</keyword>
<dbReference type="CDD" id="cd06533">
    <property type="entry name" value="Glyco_transf_WecG_TagA"/>
    <property type="match status" value="1"/>
</dbReference>
<accession>A0A5B9QB54</accession>
<sequence length="279" mass="31324">MKYRRINVLGVGISVLTLDTAVEAVNKALASGIQSYITVTGVHGISECQRDPELLRIHNESLLSTPDGMPLTWLGRFHGIGPTEMDRVYGPDLMLRIIEDGQQSKQRDKGLRHFLLGGAEGVAEILRDKLLARIPNAEIVGIRTPPFRPLTQVEEHDLVEELRLLRPDCLWVGLSTPKQERFMADLLSRYGAASTGTLKLPAPLVMFGVGAAFDFHAGLMPQAPRWIQRAGMEWGYRLATEPRRLWRRYLTNNPLFVARIAMQLLGLRKYELPADLPLE</sequence>
<evidence type="ECO:0000256" key="1">
    <source>
        <dbReference type="ARBA" id="ARBA00022676"/>
    </source>
</evidence>